<feature type="transmembrane region" description="Helical" evidence="7">
    <location>
        <begin position="600"/>
        <end position="622"/>
    </location>
</feature>
<dbReference type="EMBL" id="FOFD01000003">
    <property type="protein sequence ID" value="SEQ78602.1"/>
    <property type="molecule type" value="Genomic_DNA"/>
</dbReference>
<feature type="domain" description="RCK C-terminal" evidence="8">
    <location>
        <begin position="307"/>
        <end position="391"/>
    </location>
</feature>
<gene>
    <name evidence="9" type="ORF">SAMN04489841_2347</name>
</gene>
<feature type="transmembrane region" description="Helical" evidence="7">
    <location>
        <begin position="477"/>
        <end position="495"/>
    </location>
</feature>
<dbReference type="RefSeq" id="WP_090617647.1">
    <property type="nucleotide sequence ID" value="NZ_FOFD01000003.1"/>
</dbReference>
<evidence type="ECO:0000256" key="2">
    <source>
        <dbReference type="ARBA" id="ARBA00022448"/>
    </source>
</evidence>
<dbReference type="Pfam" id="PF02080">
    <property type="entry name" value="TrkA_C"/>
    <property type="match status" value="2"/>
</dbReference>
<feature type="transmembrane region" description="Helical" evidence="7">
    <location>
        <begin position="560"/>
        <end position="580"/>
    </location>
</feature>
<keyword evidence="10" id="KW-1185">Reference proteome</keyword>
<evidence type="ECO:0000256" key="5">
    <source>
        <dbReference type="ARBA" id="ARBA00022989"/>
    </source>
</evidence>
<dbReference type="Pfam" id="PF03600">
    <property type="entry name" value="CitMHS"/>
    <property type="match status" value="1"/>
</dbReference>
<evidence type="ECO:0000256" key="4">
    <source>
        <dbReference type="ARBA" id="ARBA00022737"/>
    </source>
</evidence>
<evidence type="ECO:0000313" key="9">
    <source>
        <dbReference type="EMBL" id="SEQ78602.1"/>
    </source>
</evidence>
<feature type="transmembrane region" description="Helical" evidence="7">
    <location>
        <begin position="56"/>
        <end position="79"/>
    </location>
</feature>
<accession>A0A1H9IVP7</accession>
<reference evidence="10" key="1">
    <citation type="submission" date="2016-10" db="EMBL/GenBank/DDBJ databases">
        <authorList>
            <person name="Varghese N."/>
            <person name="Submissions S."/>
        </authorList>
    </citation>
    <scope>NUCLEOTIDE SEQUENCE [LARGE SCALE GENOMIC DNA]</scope>
    <source>
        <strain evidence="10">DSM 25055</strain>
    </source>
</reference>
<feature type="transmembrane region" description="Helical" evidence="7">
    <location>
        <begin position="144"/>
        <end position="165"/>
    </location>
</feature>
<evidence type="ECO:0000256" key="1">
    <source>
        <dbReference type="ARBA" id="ARBA00004141"/>
    </source>
</evidence>
<sequence length="624" mass="66463">MLVVFGIIALALVLFVTEWLPIDVTAILIMVLLMVLGADGVVNLTEISTAEGTSGFSNSATITVLAMLILSSGISQTGVVQILGRKMSAFAGDDLDKQLLATIGVSGPISGFINNTPVVAILVPVVSDIAHKGNTSPSKLLIPLSYASMFGGMLTLIGTSTNILASDVSARLLDHPFSMFEFTKLGIVVLLVGSVYLLTVGHRLLPERVPVEEDYVQDYAIEEYLTEVVVTEESPIVGETVADAIDQVEFDADILQVVRDDEEFIEPIGQKTIREGDLLRLRADRDTVRQFVVRGTLSLAGGPETADDLEPDEIPERTLVEIVVPRGSFLVGESLESSTFRQRYDATVLAFRSRGETVRDHMDERRIRVGDTLLVQAAPDSIDRLSRNDDFIVAHEPEEPDYRTEKIPHAAAIMAGVVGFVAVPWGAIGSTLATATGLTGFEAMSALSLPILVTALAGVVAMVAAGVLKPTEIYDAVEWDVIFLLAGIIPLGIALEQTGGADVLGSLVAATGAYLPMIGVLWVFYLATGIITGVISNNASVVLMLPVAVETATQIGANPFAFVLAVTFAASTAFLTPVGYQTNLFVYGPGGYKFTDFVRVGAPLQLLLSVVTVFGITFFWGLSP</sequence>
<evidence type="ECO:0000313" key="10">
    <source>
        <dbReference type="Proteomes" id="UP000199114"/>
    </source>
</evidence>
<dbReference type="Gene3D" id="3.30.70.1450">
    <property type="entry name" value="Regulator of K+ conductance, C-terminal domain"/>
    <property type="match status" value="2"/>
</dbReference>
<protein>
    <submittedName>
        <fullName evidence="9">Di-and tricarboxylate transporter</fullName>
    </submittedName>
</protein>
<evidence type="ECO:0000256" key="7">
    <source>
        <dbReference type="SAM" id="Phobius"/>
    </source>
</evidence>
<dbReference type="STRING" id="1186196.SAMN04489841_2347"/>
<dbReference type="InterPro" id="IPR051679">
    <property type="entry name" value="DASS-Related_Transporters"/>
</dbReference>
<keyword evidence="2" id="KW-0813">Transport</keyword>
<keyword evidence="5 7" id="KW-1133">Transmembrane helix</keyword>
<dbReference type="InterPro" id="IPR006037">
    <property type="entry name" value="RCK_C"/>
</dbReference>
<dbReference type="InterPro" id="IPR004680">
    <property type="entry name" value="Cit_transptr-like_dom"/>
</dbReference>
<keyword evidence="3 7" id="KW-0812">Transmembrane</keyword>
<dbReference type="OrthoDB" id="21388at2157"/>
<dbReference type="Proteomes" id="UP000199114">
    <property type="component" value="Unassembled WGS sequence"/>
</dbReference>
<feature type="transmembrane region" description="Helical" evidence="7">
    <location>
        <begin position="185"/>
        <end position="205"/>
    </location>
</feature>
<dbReference type="GO" id="GO:0005886">
    <property type="term" value="C:plasma membrane"/>
    <property type="evidence" value="ECO:0007669"/>
    <property type="project" value="TreeGrafter"/>
</dbReference>
<dbReference type="GO" id="GO:0008324">
    <property type="term" value="F:monoatomic cation transmembrane transporter activity"/>
    <property type="evidence" value="ECO:0007669"/>
    <property type="project" value="InterPro"/>
</dbReference>
<feature type="transmembrane region" description="Helical" evidence="7">
    <location>
        <begin position="25"/>
        <end position="44"/>
    </location>
</feature>
<dbReference type="InterPro" id="IPR036721">
    <property type="entry name" value="RCK_C_sf"/>
</dbReference>
<proteinExistence type="predicted"/>
<evidence type="ECO:0000256" key="6">
    <source>
        <dbReference type="ARBA" id="ARBA00023136"/>
    </source>
</evidence>
<dbReference type="GO" id="GO:0006813">
    <property type="term" value="P:potassium ion transport"/>
    <property type="evidence" value="ECO:0007669"/>
    <property type="project" value="InterPro"/>
</dbReference>
<evidence type="ECO:0000256" key="3">
    <source>
        <dbReference type="ARBA" id="ARBA00022692"/>
    </source>
</evidence>
<organism evidence="9 10">
    <name type="scientific">Natrinema salaciae</name>
    <dbReference type="NCBI Taxonomy" id="1186196"/>
    <lineage>
        <taxon>Archaea</taxon>
        <taxon>Methanobacteriati</taxon>
        <taxon>Methanobacteriota</taxon>
        <taxon>Stenosarchaea group</taxon>
        <taxon>Halobacteria</taxon>
        <taxon>Halobacteriales</taxon>
        <taxon>Natrialbaceae</taxon>
        <taxon>Natrinema</taxon>
    </lineage>
</organism>
<feature type="transmembrane region" description="Helical" evidence="7">
    <location>
        <begin position="99"/>
        <end position="123"/>
    </location>
</feature>
<feature type="domain" description="RCK C-terminal" evidence="8">
    <location>
        <begin position="213"/>
        <end position="297"/>
    </location>
</feature>
<dbReference type="AlphaFoldDB" id="A0A1H9IVP7"/>
<comment type="subcellular location">
    <subcellularLocation>
        <location evidence="1">Membrane</location>
        <topology evidence="1">Multi-pass membrane protein</topology>
    </subcellularLocation>
</comment>
<dbReference type="PANTHER" id="PTHR43652:SF2">
    <property type="entry name" value="BASIC AMINO ACID ANTIPORTER YFCC-RELATED"/>
    <property type="match status" value="1"/>
</dbReference>
<name>A0A1H9IVP7_9EURY</name>
<feature type="transmembrane region" description="Helical" evidence="7">
    <location>
        <begin position="410"/>
        <end position="428"/>
    </location>
</feature>
<dbReference type="PANTHER" id="PTHR43652">
    <property type="entry name" value="BASIC AMINO ACID ANTIPORTER YFCC-RELATED"/>
    <property type="match status" value="1"/>
</dbReference>
<feature type="transmembrane region" description="Helical" evidence="7">
    <location>
        <begin position="448"/>
        <end position="468"/>
    </location>
</feature>
<dbReference type="SUPFAM" id="SSF116726">
    <property type="entry name" value="TrkA C-terminal domain-like"/>
    <property type="match status" value="2"/>
</dbReference>
<keyword evidence="4" id="KW-0677">Repeat</keyword>
<keyword evidence="6 7" id="KW-0472">Membrane</keyword>
<evidence type="ECO:0000259" key="8">
    <source>
        <dbReference type="PROSITE" id="PS51202"/>
    </source>
</evidence>
<feature type="transmembrane region" description="Helical" evidence="7">
    <location>
        <begin position="515"/>
        <end position="548"/>
    </location>
</feature>
<dbReference type="PROSITE" id="PS51202">
    <property type="entry name" value="RCK_C"/>
    <property type="match status" value="2"/>
</dbReference>